<proteinExistence type="inferred from homology"/>
<feature type="transmembrane region" description="Helical" evidence="7">
    <location>
        <begin position="28"/>
        <end position="55"/>
    </location>
</feature>
<dbReference type="Proteomes" id="UP000184076">
    <property type="component" value="Unassembled WGS sequence"/>
</dbReference>
<dbReference type="GO" id="GO:0005886">
    <property type="term" value="C:plasma membrane"/>
    <property type="evidence" value="ECO:0007669"/>
    <property type="project" value="UniProtKB-SubCell"/>
</dbReference>
<organism evidence="9 10">
    <name type="scientific">Desulfacinum infernum DSM 9756</name>
    <dbReference type="NCBI Taxonomy" id="1121391"/>
    <lineage>
        <taxon>Bacteria</taxon>
        <taxon>Pseudomonadati</taxon>
        <taxon>Thermodesulfobacteriota</taxon>
        <taxon>Syntrophobacteria</taxon>
        <taxon>Syntrophobacterales</taxon>
        <taxon>Syntrophobacteraceae</taxon>
        <taxon>Desulfacinum</taxon>
    </lineage>
</organism>
<dbReference type="RefSeq" id="WP_073038956.1">
    <property type="nucleotide sequence ID" value="NZ_FQVB01000018.1"/>
</dbReference>
<evidence type="ECO:0000256" key="1">
    <source>
        <dbReference type="ARBA" id="ARBA00004651"/>
    </source>
</evidence>
<evidence type="ECO:0000259" key="8">
    <source>
        <dbReference type="Pfam" id="PF02687"/>
    </source>
</evidence>
<evidence type="ECO:0000256" key="4">
    <source>
        <dbReference type="ARBA" id="ARBA00022989"/>
    </source>
</evidence>
<dbReference type="OrthoDB" id="9780560at2"/>
<dbReference type="STRING" id="1121391.SAMN02745206_02030"/>
<keyword evidence="10" id="KW-1185">Reference proteome</keyword>
<keyword evidence="3 7" id="KW-0812">Transmembrane</keyword>
<evidence type="ECO:0000256" key="5">
    <source>
        <dbReference type="ARBA" id="ARBA00023136"/>
    </source>
</evidence>
<reference evidence="10" key="1">
    <citation type="submission" date="2016-11" db="EMBL/GenBank/DDBJ databases">
        <authorList>
            <person name="Varghese N."/>
            <person name="Submissions S."/>
        </authorList>
    </citation>
    <scope>NUCLEOTIDE SEQUENCE [LARGE SCALE GENOMIC DNA]</scope>
    <source>
        <strain evidence="10">DSM 9756</strain>
    </source>
</reference>
<comment type="subcellular location">
    <subcellularLocation>
        <location evidence="1">Cell membrane</location>
        <topology evidence="1">Multi-pass membrane protein</topology>
    </subcellularLocation>
</comment>
<comment type="similarity">
    <text evidence="6">Belongs to the ABC-4 integral membrane protein family.</text>
</comment>
<dbReference type="PANTHER" id="PTHR30572">
    <property type="entry name" value="MEMBRANE COMPONENT OF TRANSPORTER-RELATED"/>
    <property type="match status" value="1"/>
</dbReference>
<dbReference type="InterPro" id="IPR003838">
    <property type="entry name" value="ABC3_permease_C"/>
</dbReference>
<dbReference type="Pfam" id="PF02687">
    <property type="entry name" value="FtsX"/>
    <property type="match status" value="1"/>
</dbReference>
<protein>
    <submittedName>
        <fullName evidence="9">FtsX-like permease family protein</fullName>
    </submittedName>
</protein>
<keyword evidence="2" id="KW-1003">Cell membrane</keyword>
<feature type="domain" description="ABC3 transporter permease C-terminal" evidence="8">
    <location>
        <begin position="92"/>
        <end position="210"/>
    </location>
</feature>
<sequence>MRPTVERQVVLPWAQVLRISFNALRARLFRSLITTATLVLAVAFVAYTFAVYALLNALWPHAPSELQEKIVSSGYELFAGTFGSTPKDRWLIALSLLVCAVGIVNAQLMAVTERFREIGTLKCLGALDSFVIKLFVLEAVYQGLLGGAAGSALGVLVASVTLLVKFGTAVVRHFPALELAWIAAWSTGLAMLLSLTGVLYPAWVAARMEPALALRTEQ</sequence>
<feature type="transmembrane region" description="Helical" evidence="7">
    <location>
        <begin position="147"/>
        <end position="167"/>
    </location>
</feature>
<dbReference type="EMBL" id="FQVB01000018">
    <property type="protein sequence ID" value="SHF46258.1"/>
    <property type="molecule type" value="Genomic_DNA"/>
</dbReference>
<evidence type="ECO:0000256" key="3">
    <source>
        <dbReference type="ARBA" id="ARBA00022692"/>
    </source>
</evidence>
<evidence type="ECO:0000313" key="10">
    <source>
        <dbReference type="Proteomes" id="UP000184076"/>
    </source>
</evidence>
<dbReference type="GO" id="GO:0022857">
    <property type="term" value="F:transmembrane transporter activity"/>
    <property type="evidence" value="ECO:0007669"/>
    <property type="project" value="TreeGrafter"/>
</dbReference>
<dbReference type="PANTHER" id="PTHR30572:SF4">
    <property type="entry name" value="ABC TRANSPORTER PERMEASE YTRF"/>
    <property type="match status" value="1"/>
</dbReference>
<name>A0A1M5BUT2_9BACT</name>
<feature type="transmembrane region" description="Helical" evidence="7">
    <location>
        <begin position="179"/>
        <end position="203"/>
    </location>
</feature>
<keyword evidence="5 7" id="KW-0472">Membrane</keyword>
<keyword evidence="4 7" id="KW-1133">Transmembrane helix</keyword>
<evidence type="ECO:0000256" key="6">
    <source>
        <dbReference type="ARBA" id="ARBA00038076"/>
    </source>
</evidence>
<dbReference type="AlphaFoldDB" id="A0A1M5BUT2"/>
<feature type="transmembrane region" description="Helical" evidence="7">
    <location>
        <begin position="90"/>
        <end position="111"/>
    </location>
</feature>
<gene>
    <name evidence="9" type="ORF">SAMN02745206_02030</name>
</gene>
<accession>A0A1M5BUT2</accession>
<evidence type="ECO:0000313" key="9">
    <source>
        <dbReference type="EMBL" id="SHF46258.1"/>
    </source>
</evidence>
<dbReference type="InterPro" id="IPR050250">
    <property type="entry name" value="Macrolide_Exporter_MacB"/>
</dbReference>
<evidence type="ECO:0000256" key="7">
    <source>
        <dbReference type="SAM" id="Phobius"/>
    </source>
</evidence>
<evidence type="ECO:0000256" key="2">
    <source>
        <dbReference type="ARBA" id="ARBA00022475"/>
    </source>
</evidence>